<evidence type="ECO:0000313" key="2">
    <source>
        <dbReference type="Proteomes" id="UP001281147"/>
    </source>
</evidence>
<gene>
    <name evidence="1" type="ORF">LTR37_008227</name>
</gene>
<dbReference type="Proteomes" id="UP001281147">
    <property type="component" value="Unassembled WGS sequence"/>
</dbReference>
<sequence>MAPTHAEAQPNEYKAHVKNIAIIGAGGRSGKFIVEALVQGGRHKVTAITRRDSTNQMPEVHETKQVNYDSRTSLVEALRGQDVLVITMIEAGVKWIIPNEWGVDHTNESLANDTVLGARYKEVQAHIENVGGEKTHWIGISCSFWYEFSLAGSEARFGFDFDRKEVTFFDNGDEKVNTTTWPQVGRAVASLLSLKVSPEDESDHSPCLSQFNNRSVYISSFLISQRDMLDSVLRVTGDNKNDWKVSYEDVKERFKRGSEMMTQGNMAGFAILLYSRIFFKDGGGNVSHKLDNEALGLPEEDIDEATRVAVEMAQRGETNMH</sequence>
<keyword evidence="2" id="KW-1185">Reference proteome</keyword>
<protein>
    <submittedName>
        <fullName evidence="1">Uncharacterized protein</fullName>
    </submittedName>
</protein>
<reference evidence="1" key="1">
    <citation type="submission" date="2023-07" db="EMBL/GenBank/DDBJ databases">
        <title>Black Yeasts Isolated from many extreme environments.</title>
        <authorList>
            <person name="Coleine C."/>
            <person name="Stajich J.E."/>
            <person name="Selbmann L."/>
        </authorList>
    </citation>
    <scope>NUCLEOTIDE SEQUENCE</scope>
    <source>
        <strain evidence="1">CCFEE 5714</strain>
    </source>
</reference>
<dbReference type="EMBL" id="JAUTXU010000060">
    <property type="protein sequence ID" value="KAK3713741.1"/>
    <property type="molecule type" value="Genomic_DNA"/>
</dbReference>
<accession>A0ACC3NDX2</accession>
<name>A0ACC3NDX2_9PEZI</name>
<comment type="caution">
    <text evidence="1">The sequence shown here is derived from an EMBL/GenBank/DDBJ whole genome shotgun (WGS) entry which is preliminary data.</text>
</comment>
<proteinExistence type="predicted"/>
<evidence type="ECO:0000313" key="1">
    <source>
        <dbReference type="EMBL" id="KAK3713741.1"/>
    </source>
</evidence>
<organism evidence="1 2">
    <name type="scientific">Vermiconidia calcicola</name>
    <dbReference type="NCBI Taxonomy" id="1690605"/>
    <lineage>
        <taxon>Eukaryota</taxon>
        <taxon>Fungi</taxon>
        <taxon>Dikarya</taxon>
        <taxon>Ascomycota</taxon>
        <taxon>Pezizomycotina</taxon>
        <taxon>Dothideomycetes</taxon>
        <taxon>Dothideomycetidae</taxon>
        <taxon>Mycosphaerellales</taxon>
        <taxon>Extremaceae</taxon>
        <taxon>Vermiconidia</taxon>
    </lineage>
</organism>